<dbReference type="Gene3D" id="3.40.1110.10">
    <property type="entry name" value="Calcium-transporting ATPase, cytoplasmic domain N"/>
    <property type="match status" value="1"/>
</dbReference>
<dbReference type="GO" id="GO:0005524">
    <property type="term" value="F:ATP binding"/>
    <property type="evidence" value="ECO:0007669"/>
    <property type="project" value="InterPro"/>
</dbReference>
<keyword evidence="4" id="KW-0187">Copper transport</keyword>
<dbReference type="InterPro" id="IPR023299">
    <property type="entry name" value="ATPase_P-typ_cyto_dom_N"/>
</dbReference>
<dbReference type="PANTHER" id="PTHR43520">
    <property type="entry name" value="ATP7, ISOFORM B"/>
    <property type="match status" value="1"/>
</dbReference>
<keyword evidence="8 11" id="KW-0472">Membrane</keyword>
<feature type="transmembrane region" description="Helical" evidence="11">
    <location>
        <begin position="629"/>
        <end position="648"/>
    </location>
</feature>
<dbReference type="EC" id="7.2.2.8" evidence="2"/>
<feature type="compositionally biased region" description="Low complexity" evidence="10">
    <location>
        <begin position="1"/>
        <end position="38"/>
    </location>
</feature>
<dbReference type="PRINTS" id="PR00119">
    <property type="entry name" value="CATATPASE"/>
</dbReference>
<dbReference type="PANTHER" id="PTHR43520:SF8">
    <property type="entry name" value="P-TYPE CU(+) TRANSPORTER"/>
    <property type="match status" value="1"/>
</dbReference>
<dbReference type="GO" id="GO:0043682">
    <property type="term" value="F:P-type divalent copper transporter activity"/>
    <property type="evidence" value="ECO:0007669"/>
    <property type="project" value="TreeGrafter"/>
</dbReference>
<keyword evidence="4" id="KW-0813">Transport</keyword>
<dbReference type="PROSITE" id="PS00154">
    <property type="entry name" value="ATPASE_E1_E2"/>
    <property type="match status" value="1"/>
</dbReference>
<dbReference type="InterPro" id="IPR018303">
    <property type="entry name" value="ATPase_P-typ_P_site"/>
</dbReference>
<evidence type="ECO:0000256" key="11">
    <source>
        <dbReference type="SAM" id="Phobius"/>
    </source>
</evidence>
<dbReference type="SUPFAM" id="SSF81665">
    <property type="entry name" value="Calcium ATPase, transmembrane domain M"/>
    <property type="match status" value="1"/>
</dbReference>
<feature type="compositionally biased region" description="Basic residues" evidence="10">
    <location>
        <begin position="96"/>
        <end position="107"/>
    </location>
</feature>
<evidence type="ECO:0000256" key="7">
    <source>
        <dbReference type="ARBA" id="ARBA00023008"/>
    </source>
</evidence>
<dbReference type="GO" id="GO:0140581">
    <property type="term" value="F:P-type monovalent copper transporter activity"/>
    <property type="evidence" value="ECO:0007669"/>
    <property type="project" value="UniProtKB-EC"/>
</dbReference>
<evidence type="ECO:0000256" key="8">
    <source>
        <dbReference type="ARBA" id="ARBA00023136"/>
    </source>
</evidence>
<reference evidence="13" key="1">
    <citation type="submission" date="2016-10" db="EMBL/GenBank/DDBJ databases">
        <authorList>
            <person name="Varghese N."/>
            <person name="Submissions S."/>
        </authorList>
    </citation>
    <scope>NUCLEOTIDE SEQUENCE [LARGE SCALE GENOMIC DNA]</scope>
    <source>
        <strain evidence="13">DSM 11005</strain>
    </source>
</reference>
<keyword evidence="4" id="KW-0406">Ion transport</keyword>
<evidence type="ECO:0000256" key="5">
    <source>
        <dbReference type="ARBA" id="ARBA00022967"/>
    </source>
</evidence>
<dbReference type="SUPFAM" id="SSF56784">
    <property type="entry name" value="HAD-like"/>
    <property type="match status" value="1"/>
</dbReference>
<name>A0A1G6IE37_9FIRM</name>
<feature type="transmembrane region" description="Helical" evidence="11">
    <location>
        <begin position="230"/>
        <end position="250"/>
    </location>
</feature>
<dbReference type="InterPro" id="IPR036412">
    <property type="entry name" value="HAD-like_sf"/>
</dbReference>
<dbReference type="Pfam" id="PF00702">
    <property type="entry name" value="Hydrolase"/>
    <property type="match status" value="1"/>
</dbReference>
<dbReference type="GO" id="GO:0005507">
    <property type="term" value="F:copper ion binding"/>
    <property type="evidence" value="ECO:0007669"/>
    <property type="project" value="TreeGrafter"/>
</dbReference>
<dbReference type="GO" id="GO:0055070">
    <property type="term" value="P:copper ion homeostasis"/>
    <property type="evidence" value="ECO:0007669"/>
    <property type="project" value="TreeGrafter"/>
</dbReference>
<dbReference type="InterPro" id="IPR001757">
    <property type="entry name" value="P_typ_ATPase"/>
</dbReference>
<proteinExistence type="predicted"/>
<evidence type="ECO:0000256" key="9">
    <source>
        <dbReference type="ARBA" id="ARBA00049289"/>
    </source>
</evidence>
<feature type="transmembrane region" description="Helical" evidence="11">
    <location>
        <begin position="290"/>
        <end position="315"/>
    </location>
</feature>
<dbReference type="GO" id="GO:0016887">
    <property type="term" value="F:ATP hydrolysis activity"/>
    <property type="evidence" value="ECO:0007669"/>
    <property type="project" value="InterPro"/>
</dbReference>
<feature type="transmembrane region" description="Helical" evidence="11">
    <location>
        <begin position="196"/>
        <end position="218"/>
    </location>
</feature>
<evidence type="ECO:0000256" key="10">
    <source>
        <dbReference type="SAM" id="MobiDB-lite"/>
    </source>
</evidence>
<dbReference type="RefSeq" id="WP_093729215.1">
    <property type="nucleotide sequence ID" value="NZ_FMYW01000002.1"/>
</dbReference>
<organism evidence="12 13">
    <name type="scientific">Succiniclasticum ruminis</name>
    <dbReference type="NCBI Taxonomy" id="40841"/>
    <lineage>
        <taxon>Bacteria</taxon>
        <taxon>Bacillati</taxon>
        <taxon>Bacillota</taxon>
        <taxon>Negativicutes</taxon>
        <taxon>Acidaminococcales</taxon>
        <taxon>Acidaminococcaceae</taxon>
        <taxon>Succiniclasticum</taxon>
    </lineage>
</organism>
<evidence type="ECO:0000256" key="1">
    <source>
        <dbReference type="ARBA" id="ARBA00004370"/>
    </source>
</evidence>
<keyword evidence="3 11" id="KW-0812">Transmembrane</keyword>
<keyword evidence="7" id="KW-0186">Copper</keyword>
<dbReference type="Gene3D" id="3.40.50.1000">
    <property type="entry name" value="HAD superfamily/HAD-like"/>
    <property type="match status" value="1"/>
</dbReference>
<keyword evidence="5" id="KW-1278">Translocase</keyword>
<keyword evidence="6 11" id="KW-1133">Transmembrane helix</keyword>
<dbReference type="PRINTS" id="PR00120">
    <property type="entry name" value="HATPASE"/>
</dbReference>
<feature type="transmembrane region" description="Helical" evidence="11">
    <location>
        <begin position="160"/>
        <end position="176"/>
    </location>
</feature>
<dbReference type="InterPro" id="IPR023214">
    <property type="entry name" value="HAD_sf"/>
</dbReference>
<evidence type="ECO:0000313" key="12">
    <source>
        <dbReference type="EMBL" id="SDC04802.1"/>
    </source>
</evidence>
<accession>A0A1G6IE37</accession>
<evidence type="ECO:0000256" key="6">
    <source>
        <dbReference type="ARBA" id="ARBA00022989"/>
    </source>
</evidence>
<feature type="transmembrane region" description="Helical" evidence="11">
    <location>
        <begin position="262"/>
        <end position="284"/>
    </location>
</feature>
<evidence type="ECO:0000313" key="13">
    <source>
        <dbReference type="Proteomes" id="UP000198943"/>
    </source>
</evidence>
<feature type="transmembrane region" description="Helical" evidence="11">
    <location>
        <begin position="118"/>
        <end position="140"/>
    </location>
</feature>
<evidence type="ECO:0000256" key="3">
    <source>
        <dbReference type="ARBA" id="ARBA00022692"/>
    </source>
</evidence>
<keyword evidence="13" id="KW-1185">Reference proteome</keyword>
<protein>
    <recommendedName>
        <fullName evidence="2">P-type Cu(+) transporter</fullName>
        <ecNumber evidence="2">7.2.2.8</ecNumber>
    </recommendedName>
</protein>
<dbReference type="InterPro" id="IPR023298">
    <property type="entry name" value="ATPase_P-typ_TM_dom_sf"/>
</dbReference>
<dbReference type="NCBIfam" id="TIGR01494">
    <property type="entry name" value="ATPase_P-type"/>
    <property type="match status" value="1"/>
</dbReference>
<evidence type="ECO:0000256" key="4">
    <source>
        <dbReference type="ARBA" id="ARBA00022796"/>
    </source>
</evidence>
<dbReference type="GO" id="GO:0016020">
    <property type="term" value="C:membrane"/>
    <property type="evidence" value="ECO:0007669"/>
    <property type="project" value="UniProtKB-SubCell"/>
</dbReference>
<dbReference type="AlphaFoldDB" id="A0A1G6IE37"/>
<dbReference type="Proteomes" id="UP000198943">
    <property type="component" value="Unassembled WGS sequence"/>
</dbReference>
<feature type="region of interest" description="Disordered" evidence="10">
    <location>
        <begin position="1"/>
        <end position="108"/>
    </location>
</feature>
<gene>
    <name evidence="12" type="ORF">SAMN04487864_10230</name>
</gene>
<feature type="transmembrane region" description="Helical" evidence="11">
    <location>
        <begin position="601"/>
        <end position="623"/>
    </location>
</feature>
<comment type="catalytic activity">
    <reaction evidence="9">
        <text>Cu(+)(in) + ATP + H2O = Cu(+)(out) + ADP + phosphate + H(+)</text>
        <dbReference type="Rhea" id="RHEA:25792"/>
        <dbReference type="ChEBI" id="CHEBI:15377"/>
        <dbReference type="ChEBI" id="CHEBI:15378"/>
        <dbReference type="ChEBI" id="CHEBI:30616"/>
        <dbReference type="ChEBI" id="CHEBI:43474"/>
        <dbReference type="ChEBI" id="CHEBI:49552"/>
        <dbReference type="ChEBI" id="CHEBI:456216"/>
        <dbReference type="EC" id="7.2.2.8"/>
    </reaction>
</comment>
<sequence>MKSENVIENEVNNKNLNTIKEENTTNAENTINAENTDAAKTENAVEAVKDSSNGNAKREETAAQTDVQEEAQSVPAVQEVDTASINAAEQDATPQPKRRQRPKRKGRSVAGQVSRLKLALLFLAPLLLVSIWTELAPFLVSAGIRGSLIDLPGKYETVNLRGLLQLELVGPILYAGRQFYQQALQDLRERIPSAEVLLLISTVAAVCGGLYTACHLVLGQHYWNLPPLFLSYIGLCVTAALGSVYLDRWCKASLPQFLDLPSMWLVSGSILLSIVACLSFFFTGKAAFPIWQIAMSIFVCGCPVLLLPAISAAAFTSVQKAAEKNILLRDGTVLGDAGETSLIIFDKTGTLTIGRPVLTDIHVFNNGNESGLLSLASAMLQDSDLPEAEAVRDAAEGCKLPLVTEVQSTPEGWHSARCFKENIRLGSLEYVKRYARIPAEANGYVEQMSDAGKTVWYLTVGRTLYAIFGFSDELREETPEAMRRLKEMNIVTSVMTADNKRAGLYLARLSGAERVAAGLLPTHKAQLVQTFRKGGEVVAVVGDGDNDAPALECADFGFAVGSGTKTVWKAAQVVLTDNDLRNVAATFTLSRACVEIIKTNVRIVCICNLLLLPFALGIAYLVGGPLLQPWMLFVATIVAAALVANNTWKLKKRKI</sequence>
<dbReference type="OrthoDB" id="9760364at2"/>
<evidence type="ECO:0000256" key="2">
    <source>
        <dbReference type="ARBA" id="ARBA00012517"/>
    </source>
</evidence>
<comment type="subcellular location">
    <subcellularLocation>
        <location evidence="1">Membrane</location>
    </subcellularLocation>
</comment>
<dbReference type="EMBL" id="FMYW01000002">
    <property type="protein sequence ID" value="SDC04802.1"/>
    <property type="molecule type" value="Genomic_DNA"/>
</dbReference>